<dbReference type="GO" id="GO:0008777">
    <property type="term" value="F:acetylornithine deacetylase activity"/>
    <property type="evidence" value="ECO:0007669"/>
    <property type="project" value="UniProtKB-EC"/>
</dbReference>
<dbReference type="InterPro" id="IPR050072">
    <property type="entry name" value="Peptidase_M20A"/>
</dbReference>
<name>A0ABY6Q898_9GAMM</name>
<evidence type="ECO:0000256" key="5">
    <source>
        <dbReference type="ARBA" id="ARBA00022605"/>
    </source>
</evidence>
<keyword evidence="4" id="KW-0055">Arginine biosynthesis</keyword>
<evidence type="ECO:0000256" key="8">
    <source>
        <dbReference type="ARBA" id="ARBA00022833"/>
    </source>
</evidence>
<evidence type="ECO:0000313" key="11">
    <source>
        <dbReference type="EMBL" id="UZP75145.1"/>
    </source>
</evidence>
<dbReference type="Proteomes" id="UP001317963">
    <property type="component" value="Chromosome"/>
</dbReference>
<dbReference type="SUPFAM" id="SSF55031">
    <property type="entry name" value="Bacterial exopeptidase dimerisation domain"/>
    <property type="match status" value="1"/>
</dbReference>
<evidence type="ECO:0000256" key="1">
    <source>
        <dbReference type="ARBA" id="ARBA00001947"/>
    </source>
</evidence>
<dbReference type="Pfam" id="PF01546">
    <property type="entry name" value="Peptidase_M20"/>
    <property type="match status" value="1"/>
</dbReference>
<dbReference type="InterPro" id="IPR002933">
    <property type="entry name" value="Peptidase_M20"/>
</dbReference>
<keyword evidence="6" id="KW-0479">Metal-binding</keyword>
<dbReference type="InterPro" id="IPR011650">
    <property type="entry name" value="Peptidase_M20_dimer"/>
</dbReference>
<dbReference type="EMBL" id="CP036501">
    <property type="protein sequence ID" value="UZP75145.1"/>
    <property type="molecule type" value="Genomic_DNA"/>
</dbReference>
<evidence type="ECO:0000256" key="9">
    <source>
        <dbReference type="ARBA" id="ARBA00023285"/>
    </source>
</evidence>
<keyword evidence="8" id="KW-0862">Zinc</keyword>
<dbReference type="EC" id="3.5.1.16" evidence="11"/>
<comment type="cofactor">
    <cofactor evidence="1">
        <name>Zn(2+)</name>
        <dbReference type="ChEBI" id="CHEBI:29105"/>
    </cofactor>
</comment>
<proteinExistence type="inferred from homology"/>
<dbReference type="InterPro" id="IPR036264">
    <property type="entry name" value="Bact_exopeptidase_dim_dom"/>
</dbReference>
<comment type="similarity">
    <text evidence="2">Belongs to the peptidase M20A family. ArgE subfamily.</text>
</comment>
<dbReference type="SUPFAM" id="SSF53187">
    <property type="entry name" value="Zn-dependent exopeptidases"/>
    <property type="match status" value="1"/>
</dbReference>
<protein>
    <submittedName>
        <fullName evidence="11">Acetylornithine deacetylase</fullName>
        <ecNumber evidence="11">3.5.1.16</ecNumber>
    </submittedName>
</protein>
<dbReference type="PANTHER" id="PTHR43808:SF1">
    <property type="entry name" value="ACETYLORNITHINE DEACETYLASE"/>
    <property type="match status" value="1"/>
</dbReference>
<keyword evidence="9" id="KW-0170">Cobalt</keyword>
<keyword evidence="12" id="KW-1185">Reference proteome</keyword>
<keyword evidence="5" id="KW-0028">Amino-acid biosynthesis</keyword>
<evidence type="ECO:0000256" key="6">
    <source>
        <dbReference type="ARBA" id="ARBA00022723"/>
    </source>
</evidence>
<dbReference type="Gene3D" id="3.40.630.10">
    <property type="entry name" value="Zn peptidases"/>
    <property type="match status" value="1"/>
</dbReference>
<dbReference type="NCBIfam" id="TIGR01892">
    <property type="entry name" value="AcOrn-deacetyl"/>
    <property type="match status" value="1"/>
</dbReference>
<dbReference type="RefSeq" id="WP_279241620.1">
    <property type="nucleotide sequence ID" value="NZ_CP036501.1"/>
</dbReference>
<accession>A0ABY6Q898</accession>
<evidence type="ECO:0000256" key="4">
    <source>
        <dbReference type="ARBA" id="ARBA00022571"/>
    </source>
</evidence>
<dbReference type="Gene3D" id="3.30.70.360">
    <property type="match status" value="1"/>
</dbReference>
<evidence type="ECO:0000313" key="12">
    <source>
        <dbReference type="Proteomes" id="UP001317963"/>
    </source>
</evidence>
<dbReference type="PROSITE" id="PS00759">
    <property type="entry name" value="ARGE_DAPE_CPG2_2"/>
    <property type="match status" value="1"/>
</dbReference>
<evidence type="ECO:0000256" key="2">
    <source>
        <dbReference type="ARBA" id="ARBA00005691"/>
    </source>
</evidence>
<dbReference type="CDD" id="cd03894">
    <property type="entry name" value="M20_ArgE"/>
    <property type="match status" value="1"/>
</dbReference>
<dbReference type="Pfam" id="PF07687">
    <property type="entry name" value="M20_dimer"/>
    <property type="match status" value="1"/>
</dbReference>
<evidence type="ECO:0000259" key="10">
    <source>
        <dbReference type="Pfam" id="PF07687"/>
    </source>
</evidence>
<sequence>MPTSEQKIVKRVSELVAADSVSSPDPHWDSSNRQVISHLSSYAEQDGWSVEVQALDTGVDGKANLIATLGDVTKEGEEPAGLVLSGHTDTVPFDAQGWDTDPLQLSERDGRLYGLGSTDMKGFFAIALEAASAFNPKDFKAPLYLLATADEESTMHGARALRRDHLPLARAAVVGEPTDLRPMRMHKGIMMQGVKMRGRSGHSSNPSLGNNVIDALPTLLSVLSTYRDELAQTFRCELMAVPVPTINFGCVHGGDSPNRICGELDFSFDVRMLPGLEYQDVERALNARLVEIAALHDIDIEMRRLVEPVPAFEQAADSELVIACEQASGQTSDAVNFATEAPFLKSLGLETIVMGPGSIDVAHQPNEYMPMEQIQPAIETLRELIRRYCL</sequence>
<feature type="domain" description="Peptidase M20 dimerisation" evidence="10">
    <location>
        <begin position="185"/>
        <end position="292"/>
    </location>
</feature>
<organism evidence="11 12">
    <name type="scientific">Candidatus Paraluminiphilus aquimaris</name>
    <dbReference type="NCBI Taxonomy" id="2518994"/>
    <lineage>
        <taxon>Bacteria</taxon>
        <taxon>Pseudomonadati</taxon>
        <taxon>Pseudomonadota</taxon>
        <taxon>Gammaproteobacteria</taxon>
        <taxon>Cellvibrionales</taxon>
        <taxon>Halieaceae</taxon>
        <taxon>Candidatus Paraluminiphilus</taxon>
    </lineage>
</organism>
<reference evidence="11 12" key="1">
    <citation type="submission" date="2019-02" db="EMBL/GenBank/DDBJ databases">
        <title>Halieaceae_genomes.</title>
        <authorList>
            <person name="Li S.-H."/>
        </authorList>
    </citation>
    <scope>NUCLEOTIDE SEQUENCE [LARGE SCALE GENOMIC DNA]</scope>
    <source>
        <strain evidence="11 12">JH123</strain>
    </source>
</reference>
<evidence type="ECO:0000256" key="7">
    <source>
        <dbReference type="ARBA" id="ARBA00022801"/>
    </source>
</evidence>
<dbReference type="InterPro" id="IPR001261">
    <property type="entry name" value="ArgE/DapE_CS"/>
</dbReference>
<dbReference type="NCBIfam" id="NF003474">
    <property type="entry name" value="PRK05111.1"/>
    <property type="match status" value="1"/>
</dbReference>
<keyword evidence="3" id="KW-0963">Cytoplasm</keyword>
<dbReference type="PANTHER" id="PTHR43808">
    <property type="entry name" value="ACETYLORNITHINE DEACETYLASE"/>
    <property type="match status" value="1"/>
</dbReference>
<dbReference type="InterPro" id="IPR010169">
    <property type="entry name" value="AcOrn-deacetyl"/>
</dbReference>
<gene>
    <name evidence="11" type="ORF">E0F26_10525</name>
</gene>
<keyword evidence="7 11" id="KW-0378">Hydrolase</keyword>
<evidence type="ECO:0000256" key="3">
    <source>
        <dbReference type="ARBA" id="ARBA00022490"/>
    </source>
</evidence>